<keyword evidence="8" id="KW-1185">Reference proteome</keyword>
<evidence type="ECO:0000256" key="2">
    <source>
        <dbReference type="ARBA" id="ARBA00007855"/>
    </source>
</evidence>
<feature type="signal peptide" evidence="6">
    <location>
        <begin position="1"/>
        <end position="26"/>
    </location>
</feature>
<feature type="chain" id="PRO_5043641975" description="Ashwin" evidence="6">
    <location>
        <begin position="27"/>
        <end position="279"/>
    </location>
</feature>
<dbReference type="InterPro" id="IPR024887">
    <property type="entry name" value="Ashwin"/>
</dbReference>
<dbReference type="AlphaFoldDB" id="A0AAV7NRW1"/>
<feature type="region of interest" description="Disordered" evidence="5">
    <location>
        <begin position="119"/>
        <end position="279"/>
    </location>
</feature>
<dbReference type="GO" id="GO:0005634">
    <property type="term" value="C:nucleus"/>
    <property type="evidence" value="ECO:0007669"/>
    <property type="project" value="UniProtKB-SubCell"/>
</dbReference>
<keyword evidence="6" id="KW-0732">Signal</keyword>
<protein>
    <recommendedName>
        <fullName evidence="3">Ashwin</fullName>
    </recommendedName>
</protein>
<dbReference type="Proteomes" id="UP001066276">
    <property type="component" value="Chromosome 8"/>
</dbReference>
<accession>A0AAV7NRW1</accession>
<comment type="caution">
    <text evidence="7">The sequence shown here is derived from an EMBL/GenBank/DDBJ whole genome shotgun (WGS) entry which is preliminary data.</text>
</comment>
<comment type="subcellular location">
    <subcellularLocation>
        <location evidence="1">Nucleus</location>
    </subcellularLocation>
</comment>
<evidence type="ECO:0000313" key="7">
    <source>
        <dbReference type="EMBL" id="KAJ1118226.1"/>
    </source>
</evidence>
<dbReference type="PANTHER" id="PTHR28359">
    <property type="entry name" value="ASHWIN"/>
    <property type="match status" value="1"/>
</dbReference>
<feature type="compositionally biased region" description="Basic and acidic residues" evidence="5">
    <location>
        <begin position="253"/>
        <end position="271"/>
    </location>
</feature>
<dbReference type="Pfam" id="PF15323">
    <property type="entry name" value="Ashwin"/>
    <property type="match status" value="1"/>
</dbReference>
<organism evidence="7 8">
    <name type="scientific">Pleurodeles waltl</name>
    <name type="common">Iberian ribbed newt</name>
    <dbReference type="NCBI Taxonomy" id="8319"/>
    <lineage>
        <taxon>Eukaryota</taxon>
        <taxon>Metazoa</taxon>
        <taxon>Chordata</taxon>
        <taxon>Craniata</taxon>
        <taxon>Vertebrata</taxon>
        <taxon>Euteleostomi</taxon>
        <taxon>Amphibia</taxon>
        <taxon>Batrachia</taxon>
        <taxon>Caudata</taxon>
        <taxon>Salamandroidea</taxon>
        <taxon>Salamandridae</taxon>
        <taxon>Pleurodelinae</taxon>
        <taxon>Pleurodeles</taxon>
    </lineage>
</organism>
<evidence type="ECO:0000256" key="5">
    <source>
        <dbReference type="SAM" id="MobiDB-lite"/>
    </source>
</evidence>
<dbReference type="GO" id="GO:0048598">
    <property type="term" value="P:embryonic morphogenesis"/>
    <property type="evidence" value="ECO:0007669"/>
    <property type="project" value="InterPro"/>
</dbReference>
<gene>
    <name evidence="7" type="ORF">NDU88_006421</name>
</gene>
<evidence type="ECO:0000256" key="6">
    <source>
        <dbReference type="SAM" id="SignalP"/>
    </source>
</evidence>
<dbReference type="PANTHER" id="PTHR28359:SF1">
    <property type="entry name" value="ASHWIN"/>
    <property type="match status" value="1"/>
</dbReference>
<dbReference type="EMBL" id="JANPWB010000012">
    <property type="protein sequence ID" value="KAJ1118226.1"/>
    <property type="molecule type" value="Genomic_DNA"/>
</dbReference>
<keyword evidence="4" id="KW-0539">Nucleus</keyword>
<feature type="compositionally biased region" description="Polar residues" evidence="5">
    <location>
        <begin position="223"/>
        <end position="244"/>
    </location>
</feature>
<sequence length="279" mass="30654">MQLIDGSSAKHIICAILVHLLCFANNDDVISACKQPRNFAHGCWGCPGSAAAKMAEGSGTREPEGSTDLLLLHPELLTEHFLRLTLEQKNIPVDNVLHDKQRLTDIYVQHVIPLPQRSLPKSRWGKKMEEKRAKNVSPAQHNKSTTASQGFRKRPLIVFDGSSTRTSIKVKKENETATDRLKPPPSGNTTNTIRRISLSSSNSSSQPPVSSPPKTIKLDSKTGAIQQSPETMTHGNNVISSGATSVVKLKRAAPKDDLETLDEEKPVEAKKKIQHITWP</sequence>
<evidence type="ECO:0000256" key="1">
    <source>
        <dbReference type="ARBA" id="ARBA00004123"/>
    </source>
</evidence>
<dbReference type="GO" id="GO:0072669">
    <property type="term" value="C:tRNA-splicing ligase complex"/>
    <property type="evidence" value="ECO:0007669"/>
    <property type="project" value="InterPro"/>
</dbReference>
<evidence type="ECO:0000256" key="3">
    <source>
        <dbReference type="ARBA" id="ARBA00015134"/>
    </source>
</evidence>
<feature type="compositionally biased region" description="Basic and acidic residues" evidence="5">
    <location>
        <begin position="170"/>
        <end position="182"/>
    </location>
</feature>
<evidence type="ECO:0000313" key="8">
    <source>
        <dbReference type="Proteomes" id="UP001066276"/>
    </source>
</evidence>
<proteinExistence type="inferred from homology"/>
<reference evidence="7" key="1">
    <citation type="journal article" date="2022" name="bioRxiv">
        <title>Sequencing and chromosome-scale assembly of the giantPleurodeles waltlgenome.</title>
        <authorList>
            <person name="Brown T."/>
            <person name="Elewa A."/>
            <person name="Iarovenko S."/>
            <person name="Subramanian E."/>
            <person name="Araus A.J."/>
            <person name="Petzold A."/>
            <person name="Susuki M."/>
            <person name="Suzuki K.-i.T."/>
            <person name="Hayashi T."/>
            <person name="Toyoda A."/>
            <person name="Oliveira C."/>
            <person name="Osipova E."/>
            <person name="Leigh N.D."/>
            <person name="Simon A."/>
            <person name="Yun M.H."/>
        </authorList>
    </citation>
    <scope>NUCLEOTIDE SEQUENCE</scope>
    <source>
        <strain evidence="7">20211129_DDA</strain>
        <tissue evidence="7">Liver</tissue>
    </source>
</reference>
<evidence type="ECO:0000256" key="4">
    <source>
        <dbReference type="ARBA" id="ARBA00023242"/>
    </source>
</evidence>
<comment type="similarity">
    <text evidence="2">Belongs to the ashwin family.</text>
</comment>
<feature type="compositionally biased region" description="Low complexity" evidence="5">
    <location>
        <begin position="197"/>
        <end position="208"/>
    </location>
</feature>
<feature type="compositionally biased region" description="Polar residues" evidence="5">
    <location>
        <begin position="137"/>
        <end position="149"/>
    </location>
</feature>
<name>A0AAV7NRW1_PLEWA</name>